<name>A0A5A9GMZ4_AZOLI</name>
<dbReference type="Proteomes" id="UP000324927">
    <property type="component" value="Unassembled WGS sequence"/>
</dbReference>
<dbReference type="PANTHER" id="PTHR43682:SF1">
    <property type="entry name" value="LACTATE UTILIZATION PROTEIN C"/>
    <property type="match status" value="1"/>
</dbReference>
<dbReference type="Gene3D" id="3.40.50.10420">
    <property type="entry name" value="NagB/RpiA/CoA transferase-like"/>
    <property type="match status" value="1"/>
</dbReference>
<dbReference type="RefSeq" id="WP_149231928.1">
    <property type="nucleotide sequence ID" value="NZ_JALJXJ010000006.1"/>
</dbReference>
<feature type="region of interest" description="Disordered" evidence="1">
    <location>
        <begin position="1"/>
        <end position="35"/>
    </location>
</feature>
<feature type="region of interest" description="Disordered" evidence="1">
    <location>
        <begin position="96"/>
        <end position="140"/>
    </location>
</feature>
<feature type="domain" description="LUD" evidence="2">
    <location>
        <begin position="46"/>
        <end position="252"/>
    </location>
</feature>
<reference evidence="3 4" key="1">
    <citation type="submission" date="2019-08" db="EMBL/GenBank/DDBJ databases">
        <authorList>
            <person name="Grouzdev D."/>
            <person name="Tikhonova E."/>
            <person name="Kravchenko I."/>
        </authorList>
    </citation>
    <scope>NUCLEOTIDE SEQUENCE [LARGE SCALE GENOMIC DNA]</scope>
    <source>
        <strain evidence="3 4">59b</strain>
    </source>
</reference>
<proteinExistence type="predicted"/>
<evidence type="ECO:0000256" key="1">
    <source>
        <dbReference type="SAM" id="MobiDB-lite"/>
    </source>
</evidence>
<accession>A0A5A9GMZ4</accession>
<dbReference type="SUPFAM" id="SSF100950">
    <property type="entry name" value="NagB/RpiA/CoA transferase-like"/>
    <property type="match status" value="1"/>
</dbReference>
<dbReference type="PANTHER" id="PTHR43682">
    <property type="entry name" value="LACTATE UTILIZATION PROTEIN C"/>
    <property type="match status" value="1"/>
</dbReference>
<sequence>MSDARSSILTKLRTTRDAHPLSPPASDFAPIEAKQWPDQERLPRIRRLMEAVHTEFLDATESDWPAVLREFLAREGVGSLLYAPATEAGKRLVEGWETASPSPPRGEAPHESPEGPAAHPPHPNPLPGGERGPNPTLIPYDRPLEDLKSHLFESIEAGLTTTRGAIAETGSLILWPTADEPRTLSLVPHIHIALLRADALYDTFLQAMREQGWAQAMPTNLLLVSGPSKTADIEQTLAYGVHGPKRLIVLVVHP</sequence>
<dbReference type="Pfam" id="PF02589">
    <property type="entry name" value="LUD_dom"/>
    <property type="match status" value="1"/>
</dbReference>
<dbReference type="AlphaFoldDB" id="A0A5A9GMZ4"/>
<dbReference type="OrthoDB" id="9794157at2"/>
<dbReference type="InterPro" id="IPR003741">
    <property type="entry name" value="LUD_dom"/>
</dbReference>
<evidence type="ECO:0000259" key="2">
    <source>
        <dbReference type="Pfam" id="PF02589"/>
    </source>
</evidence>
<dbReference type="EMBL" id="VTTN01000005">
    <property type="protein sequence ID" value="KAA0595743.1"/>
    <property type="molecule type" value="Genomic_DNA"/>
</dbReference>
<protein>
    <submittedName>
        <fullName evidence="3">Lactate utilization protein</fullName>
    </submittedName>
</protein>
<keyword evidence="4" id="KW-1185">Reference proteome</keyword>
<evidence type="ECO:0000313" key="3">
    <source>
        <dbReference type="EMBL" id="KAA0595743.1"/>
    </source>
</evidence>
<comment type="caution">
    <text evidence="3">The sequence shown here is derived from an EMBL/GenBank/DDBJ whole genome shotgun (WGS) entry which is preliminary data.</text>
</comment>
<gene>
    <name evidence="3" type="ORF">FZ942_15225</name>
</gene>
<dbReference type="InterPro" id="IPR037171">
    <property type="entry name" value="NagB/RpiA_transferase-like"/>
</dbReference>
<dbReference type="InterPro" id="IPR024185">
    <property type="entry name" value="FTHF_cligase-like_sf"/>
</dbReference>
<organism evidence="3 4">
    <name type="scientific">Azospirillum lipoferum</name>
    <dbReference type="NCBI Taxonomy" id="193"/>
    <lineage>
        <taxon>Bacteria</taxon>
        <taxon>Pseudomonadati</taxon>
        <taxon>Pseudomonadota</taxon>
        <taxon>Alphaproteobacteria</taxon>
        <taxon>Rhodospirillales</taxon>
        <taxon>Azospirillaceae</taxon>
        <taxon>Azospirillum</taxon>
    </lineage>
</organism>
<evidence type="ECO:0000313" key="4">
    <source>
        <dbReference type="Proteomes" id="UP000324927"/>
    </source>
</evidence>